<reference evidence="3" key="1">
    <citation type="journal article" date="2013" name="Nature">
        <title>Pan genome of the phytoplankton Emiliania underpins its global distribution.</title>
        <authorList>
            <person name="Read B.A."/>
            <person name="Kegel J."/>
            <person name="Klute M.J."/>
            <person name="Kuo A."/>
            <person name="Lefebvre S.C."/>
            <person name="Maumus F."/>
            <person name="Mayer C."/>
            <person name="Miller J."/>
            <person name="Monier A."/>
            <person name="Salamov A."/>
            <person name="Young J."/>
            <person name="Aguilar M."/>
            <person name="Claverie J.M."/>
            <person name="Frickenhaus S."/>
            <person name="Gonzalez K."/>
            <person name="Herman E.K."/>
            <person name="Lin Y.C."/>
            <person name="Napier J."/>
            <person name="Ogata H."/>
            <person name="Sarno A.F."/>
            <person name="Shmutz J."/>
            <person name="Schroeder D."/>
            <person name="de Vargas C."/>
            <person name="Verret F."/>
            <person name="von Dassow P."/>
            <person name="Valentin K."/>
            <person name="Van de Peer Y."/>
            <person name="Wheeler G."/>
            <person name="Dacks J.B."/>
            <person name="Delwiche C.F."/>
            <person name="Dyhrman S.T."/>
            <person name="Glockner G."/>
            <person name="John U."/>
            <person name="Richards T."/>
            <person name="Worden A.Z."/>
            <person name="Zhang X."/>
            <person name="Grigoriev I.V."/>
            <person name="Allen A.E."/>
            <person name="Bidle K."/>
            <person name="Borodovsky M."/>
            <person name="Bowler C."/>
            <person name="Brownlee C."/>
            <person name="Cock J.M."/>
            <person name="Elias M."/>
            <person name="Gladyshev V.N."/>
            <person name="Groth M."/>
            <person name="Guda C."/>
            <person name="Hadaegh A."/>
            <person name="Iglesias-Rodriguez M.D."/>
            <person name="Jenkins J."/>
            <person name="Jones B.M."/>
            <person name="Lawson T."/>
            <person name="Leese F."/>
            <person name="Lindquist E."/>
            <person name="Lobanov A."/>
            <person name="Lomsadze A."/>
            <person name="Malik S.B."/>
            <person name="Marsh M.E."/>
            <person name="Mackinder L."/>
            <person name="Mock T."/>
            <person name="Mueller-Roeber B."/>
            <person name="Pagarete A."/>
            <person name="Parker M."/>
            <person name="Probert I."/>
            <person name="Quesneville H."/>
            <person name="Raines C."/>
            <person name="Rensing S.A."/>
            <person name="Riano-Pachon D.M."/>
            <person name="Richier S."/>
            <person name="Rokitta S."/>
            <person name="Shiraiwa Y."/>
            <person name="Soanes D.M."/>
            <person name="van der Giezen M."/>
            <person name="Wahlund T.M."/>
            <person name="Williams B."/>
            <person name="Wilson W."/>
            <person name="Wolfe G."/>
            <person name="Wurch L.L."/>
        </authorList>
    </citation>
    <scope>NUCLEOTIDE SEQUENCE</scope>
</reference>
<dbReference type="KEGG" id="ehx:EMIHUDRAFT_252940"/>
<sequence>MMRLVLLARILLLLCLAASRTAAAKAKGKKSDAADELLYLTDSTLEVALEAHPLLLISVSVPGCGVCDAVDKRLRKAAPELRVKAKAAVKLGQLRIDSPDSPVLGRIVQGALSLPKLIVFREGEALDYTGDDSKESIVKTMLALASRDTVQTLRSVKQAQSPSWHNDTAS</sequence>
<evidence type="ECO:0000256" key="1">
    <source>
        <dbReference type="SAM" id="SignalP"/>
    </source>
</evidence>
<name>A0A0D3KEA7_EMIH1</name>
<accession>A0A0D3KEA7</accession>
<keyword evidence="3" id="KW-1185">Reference proteome</keyword>
<dbReference type="Proteomes" id="UP000013827">
    <property type="component" value="Unassembled WGS sequence"/>
</dbReference>
<evidence type="ECO:0000313" key="2">
    <source>
        <dbReference type="EnsemblProtists" id="EOD34092"/>
    </source>
</evidence>
<dbReference type="HOGENOM" id="CLU_1574835_0_0_1"/>
<dbReference type="GeneID" id="17279365"/>
<feature type="chain" id="PRO_5044291783" description="Thioredoxin domain-containing protein" evidence="1">
    <location>
        <begin position="24"/>
        <end position="170"/>
    </location>
</feature>
<dbReference type="InterPro" id="IPR036249">
    <property type="entry name" value="Thioredoxin-like_sf"/>
</dbReference>
<feature type="signal peptide" evidence="1">
    <location>
        <begin position="1"/>
        <end position="23"/>
    </location>
</feature>
<dbReference type="STRING" id="2903.R1DGG6"/>
<dbReference type="SUPFAM" id="SSF52833">
    <property type="entry name" value="Thioredoxin-like"/>
    <property type="match status" value="1"/>
</dbReference>
<dbReference type="Gene3D" id="3.40.30.10">
    <property type="entry name" value="Glutaredoxin"/>
    <property type="match status" value="1"/>
</dbReference>
<protein>
    <recommendedName>
        <fullName evidence="4">Thioredoxin domain-containing protein</fullName>
    </recommendedName>
</protein>
<reference evidence="2" key="2">
    <citation type="submission" date="2024-10" db="UniProtKB">
        <authorList>
            <consortium name="EnsemblProtists"/>
        </authorList>
    </citation>
    <scope>IDENTIFICATION</scope>
</reference>
<proteinExistence type="predicted"/>
<keyword evidence="1" id="KW-0732">Signal</keyword>
<evidence type="ECO:0008006" key="4">
    <source>
        <dbReference type="Google" id="ProtNLM"/>
    </source>
</evidence>
<evidence type="ECO:0000313" key="3">
    <source>
        <dbReference type="Proteomes" id="UP000013827"/>
    </source>
</evidence>
<dbReference type="AlphaFoldDB" id="A0A0D3KEA7"/>
<organism evidence="2 3">
    <name type="scientific">Emiliania huxleyi (strain CCMP1516)</name>
    <dbReference type="NCBI Taxonomy" id="280463"/>
    <lineage>
        <taxon>Eukaryota</taxon>
        <taxon>Haptista</taxon>
        <taxon>Haptophyta</taxon>
        <taxon>Prymnesiophyceae</taxon>
        <taxon>Isochrysidales</taxon>
        <taxon>Noelaerhabdaceae</taxon>
        <taxon>Emiliania</taxon>
    </lineage>
</organism>
<dbReference type="EnsemblProtists" id="EOD34092">
    <property type="protein sequence ID" value="EOD34092"/>
    <property type="gene ID" value="EMIHUDRAFT_252940"/>
</dbReference>
<dbReference type="RefSeq" id="XP_005786521.1">
    <property type="nucleotide sequence ID" value="XM_005786464.1"/>
</dbReference>